<proteinExistence type="inferred from homology"/>
<comment type="caution">
    <text evidence="6">The sequence shown here is derived from an EMBL/GenBank/DDBJ whole genome shotgun (WGS) entry which is preliminary data.</text>
</comment>
<accession>A0A176Y5U7</accession>
<dbReference type="OrthoDB" id="7808807at2"/>
<keyword evidence="3 4" id="KW-0732">Signal</keyword>
<organism evidence="6 7">
    <name type="scientific">Bradyrhizobium centrolobii</name>
    <dbReference type="NCBI Taxonomy" id="1505087"/>
    <lineage>
        <taxon>Bacteria</taxon>
        <taxon>Pseudomonadati</taxon>
        <taxon>Pseudomonadota</taxon>
        <taxon>Alphaproteobacteria</taxon>
        <taxon>Hyphomicrobiales</taxon>
        <taxon>Nitrobacteraceae</taxon>
        <taxon>Bradyrhizobium</taxon>
    </lineage>
</organism>
<evidence type="ECO:0000313" key="6">
    <source>
        <dbReference type="EMBL" id="OAE96335.1"/>
    </source>
</evidence>
<dbReference type="AlphaFoldDB" id="A0A176Y5U7"/>
<feature type="chain" id="PRO_5008054254" description="SsuA/THI5-like domain-containing protein" evidence="4">
    <location>
        <begin position="26"/>
        <end position="314"/>
    </location>
</feature>
<dbReference type="InterPro" id="IPR015168">
    <property type="entry name" value="SsuA/THI5"/>
</dbReference>
<dbReference type="GO" id="GO:0042918">
    <property type="term" value="P:alkanesulfonate transmembrane transport"/>
    <property type="evidence" value="ECO:0007669"/>
    <property type="project" value="TreeGrafter"/>
</dbReference>
<evidence type="ECO:0000256" key="1">
    <source>
        <dbReference type="ARBA" id="ARBA00004418"/>
    </source>
</evidence>
<feature type="domain" description="SsuA/THI5-like" evidence="5">
    <location>
        <begin position="45"/>
        <end position="253"/>
    </location>
</feature>
<dbReference type="PANTHER" id="PTHR30024">
    <property type="entry name" value="ALIPHATIC SULFONATES-BINDING PROTEIN-RELATED"/>
    <property type="match status" value="1"/>
</dbReference>
<evidence type="ECO:0000256" key="2">
    <source>
        <dbReference type="ARBA" id="ARBA00010742"/>
    </source>
</evidence>
<dbReference type="Gene3D" id="3.40.190.10">
    <property type="entry name" value="Periplasmic binding protein-like II"/>
    <property type="match status" value="2"/>
</dbReference>
<keyword evidence="7" id="KW-1185">Reference proteome</keyword>
<dbReference type="SUPFAM" id="SSF53850">
    <property type="entry name" value="Periplasmic binding protein-like II"/>
    <property type="match status" value="1"/>
</dbReference>
<comment type="similarity">
    <text evidence="2">Belongs to the bacterial solute-binding protein SsuA/TauA family.</text>
</comment>
<dbReference type="PANTHER" id="PTHR30024:SF47">
    <property type="entry name" value="TAURINE-BINDING PERIPLASMIC PROTEIN"/>
    <property type="match status" value="1"/>
</dbReference>
<dbReference type="Proteomes" id="UP000076959">
    <property type="component" value="Unassembled WGS sequence"/>
</dbReference>
<evidence type="ECO:0000259" key="5">
    <source>
        <dbReference type="Pfam" id="PF09084"/>
    </source>
</evidence>
<name>A0A176Y5U7_9BRAD</name>
<evidence type="ECO:0000313" key="7">
    <source>
        <dbReference type="Proteomes" id="UP000076959"/>
    </source>
</evidence>
<protein>
    <recommendedName>
        <fullName evidence="5">SsuA/THI5-like domain-containing protein</fullName>
    </recommendedName>
</protein>
<evidence type="ECO:0000256" key="3">
    <source>
        <dbReference type="ARBA" id="ARBA00022729"/>
    </source>
</evidence>
<evidence type="ECO:0000256" key="4">
    <source>
        <dbReference type="SAM" id="SignalP"/>
    </source>
</evidence>
<comment type="subcellular location">
    <subcellularLocation>
        <location evidence="1">Periplasm</location>
    </subcellularLocation>
</comment>
<sequence length="314" mass="33133">MPTRRSTILGLLGMAAANPVSRAFAHSGAAPIKIRVASVVSSAWLPLWVAKDKGIFLERGLDVDIMTVQNLSTTIGALGRQLDISGATAIDIVKAAAGGLDVVGLCGNTIETAANPQMRLMTGSQSGVTSISQLHGKTVGTPSINGVVHIATLLALKRGGVDPKGVRFIEMMFPNMADQLKAQRVDAVEAVEPFVSALRKAGHIDLGDPMLQVGDPVTLTCWMANGTWARANPDVIARWVAALEEARAFIAAQAGDAREILAKWTRLPSDVIESIVLPTYAISLTAKDVSAWIEATRETGQLTAQLNASNLVLK</sequence>
<dbReference type="Pfam" id="PF09084">
    <property type="entry name" value="NMT1"/>
    <property type="match status" value="1"/>
</dbReference>
<dbReference type="STRING" id="1505087.AYJ54_36890"/>
<feature type="signal peptide" evidence="4">
    <location>
        <begin position="1"/>
        <end position="25"/>
    </location>
</feature>
<gene>
    <name evidence="6" type="ORF">AYJ54_36890</name>
</gene>
<dbReference type="GO" id="GO:0042597">
    <property type="term" value="C:periplasmic space"/>
    <property type="evidence" value="ECO:0007669"/>
    <property type="project" value="UniProtKB-SubCell"/>
</dbReference>
<dbReference type="RefSeq" id="WP_136624395.1">
    <property type="nucleotide sequence ID" value="NZ_LUUB01000131.1"/>
</dbReference>
<reference evidence="6 7" key="1">
    <citation type="submission" date="2016-03" db="EMBL/GenBank/DDBJ databases">
        <title>Draft Genome Sequence of the Strain BR 10245 (Bradyrhizobium sp.) isolated from nodules of Centrolobium paraense.</title>
        <authorList>
            <person name="Simoes-Araujo J.L.Sr."/>
            <person name="Barauna A.C."/>
            <person name="Silva K."/>
            <person name="Zilli J.E."/>
        </authorList>
    </citation>
    <scope>NUCLEOTIDE SEQUENCE [LARGE SCALE GENOMIC DNA]</scope>
    <source>
        <strain evidence="6 7">BR 10245</strain>
    </source>
</reference>
<dbReference type="EMBL" id="LUUB01000131">
    <property type="protein sequence ID" value="OAE96335.1"/>
    <property type="molecule type" value="Genomic_DNA"/>
</dbReference>